<keyword evidence="1" id="KW-0067">ATP-binding</keyword>
<dbReference type="PANTHER" id="PTHR15004:SF0">
    <property type="entry name" value="GLUTAMYL-TRNA(GLN) AMIDOTRANSFERASE SUBUNIT C, MITOCHONDRIAL"/>
    <property type="match status" value="1"/>
</dbReference>
<dbReference type="HAMAP" id="MF_00122">
    <property type="entry name" value="GatC"/>
    <property type="match status" value="1"/>
</dbReference>
<comment type="catalytic activity">
    <reaction evidence="1">
        <text>L-glutamyl-tRNA(Gln) + L-glutamine + ATP + H2O = L-glutaminyl-tRNA(Gln) + L-glutamate + ADP + phosphate + H(+)</text>
        <dbReference type="Rhea" id="RHEA:17521"/>
        <dbReference type="Rhea" id="RHEA-COMP:9681"/>
        <dbReference type="Rhea" id="RHEA-COMP:9684"/>
        <dbReference type="ChEBI" id="CHEBI:15377"/>
        <dbReference type="ChEBI" id="CHEBI:15378"/>
        <dbReference type="ChEBI" id="CHEBI:29985"/>
        <dbReference type="ChEBI" id="CHEBI:30616"/>
        <dbReference type="ChEBI" id="CHEBI:43474"/>
        <dbReference type="ChEBI" id="CHEBI:58359"/>
        <dbReference type="ChEBI" id="CHEBI:78520"/>
        <dbReference type="ChEBI" id="CHEBI:78521"/>
        <dbReference type="ChEBI" id="CHEBI:456216"/>
    </reaction>
</comment>
<keyword evidence="1" id="KW-0547">Nucleotide-binding</keyword>
<evidence type="ECO:0000313" key="2">
    <source>
        <dbReference type="EMBL" id="GGG52144.1"/>
    </source>
</evidence>
<dbReference type="Pfam" id="PF02686">
    <property type="entry name" value="GatC"/>
    <property type="match status" value="1"/>
</dbReference>
<dbReference type="GO" id="GO:0006450">
    <property type="term" value="P:regulation of translational fidelity"/>
    <property type="evidence" value="ECO:0007669"/>
    <property type="project" value="InterPro"/>
</dbReference>
<dbReference type="GO" id="GO:0070681">
    <property type="term" value="P:glutaminyl-tRNAGln biosynthesis via transamidation"/>
    <property type="evidence" value="ECO:0007669"/>
    <property type="project" value="TreeGrafter"/>
</dbReference>
<sequence>MALDKSDVEKIAHLARLEINQADTQEVTQRISNILAMIDQMQSIDTDSVDPMAHPFDATQRLREDEVTETNQRERLQRISPATEQGLFLVPKVIE</sequence>
<comment type="similarity">
    <text evidence="1">Belongs to the GatC family.</text>
</comment>
<dbReference type="InterPro" id="IPR036113">
    <property type="entry name" value="Asp/Glu-ADT_sf_sub_c"/>
</dbReference>
<organism evidence="2 3">
    <name type="scientific">Pseudohongiella nitratireducens</name>
    <dbReference type="NCBI Taxonomy" id="1768907"/>
    <lineage>
        <taxon>Bacteria</taxon>
        <taxon>Pseudomonadati</taxon>
        <taxon>Pseudomonadota</taxon>
        <taxon>Gammaproteobacteria</taxon>
        <taxon>Pseudomonadales</taxon>
        <taxon>Pseudohongiellaceae</taxon>
        <taxon>Pseudohongiella</taxon>
    </lineage>
</organism>
<dbReference type="AlphaFoldDB" id="A0A917GMZ6"/>
<dbReference type="GO" id="GO:0005524">
    <property type="term" value="F:ATP binding"/>
    <property type="evidence" value="ECO:0007669"/>
    <property type="project" value="UniProtKB-KW"/>
</dbReference>
<evidence type="ECO:0000256" key="1">
    <source>
        <dbReference type="HAMAP-Rule" id="MF_00122"/>
    </source>
</evidence>
<dbReference type="NCBIfam" id="TIGR00135">
    <property type="entry name" value="gatC"/>
    <property type="match status" value="1"/>
</dbReference>
<dbReference type="InterPro" id="IPR003837">
    <property type="entry name" value="GatC"/>
</dbReference>
<accession>A0A917GMZ6</accession>
<reference evidence="2" key="1">
    <citation type="journal article" date="2014" name="Int. J. Syst. Evol. Microbiol.">
        <title>Complete genome sequence of Corynebacterium casei LMG S-19264T (=DSM 44701T), isolated from a smear-ripened cheese.</title>
        <authorList>
            <consortium name="US DOE Joint Genome Institute (JGI-PGF)"/>
            <person name="Walter F."/>
            <person name="Albersmeier A."/>
            <person name="Kalinowski J."/>
            <person name="Ruckert C."/>
        </authorList>
    </citation>
    <scope>NUCLEOTIDE SEQUENCE</scope>
    <source>
        <strain evidence="2">CGMCC 1.15425</strain>
    </source>
</reference>
<keyword evidence="1" id="KW-0648">Protein biosynthesis</keyword>
<dbReference type="GO" id="GO:0050567">
    <property type="term" value="F:glutaminyl-tRNA synthase (glutamine-hydrolyzing) activity"/>
    <property type="evidence" value="ECO:0007669"/>
    <property type="project" value="UniProtKB-UniRule"/>
</dbReference>
<dbReference type="PANTHER" id="PTHR15004">
    <property type="entry name" value="GLUTAMYL-TRNA(GLN) AMIDOTRANSFERASE SUBUNIT C, MITOCHONDRIAL"/>
    <property type="match status" value="1"/>
</dbReference>
<reference evidence="2" key="2">
    <citation type="submission" date="2020-09" db="EMBL/GenBank/DDBJ databases">
        <authorList>
            <person name="Sun Q."/>
            <person name="Zhou Y."/>
        </authorList>
    </citation>
    <scope>NUCLEOTIDE SEQUENCE</scope>
    <source>
        <strain evidence="2">CGMCC 1.15425</strain>
    </source>
</reference>
<evidence type="ECO:0000313" key="3">
    <source>
        <dbReference type="Proteomes" id="UP000627715"/>
    </source>
</evidence>
<comment type="catalytic activity">
    <reaction evidence="1">
        <text>L-aspartyl-tRNA(Asn) + L-glutamine + ATP + H2O = L-asparaginyl-tRNA(Asn) + L-glutamate + ADP + phosphate + 2 H(+)</text>
        <dbReference type="Rhea" id="RHEA:14513"/>
        <dbReference type="Rhea" id="RHEA-COMP:9674"/>
        <dbReference type="Rhea" id="RHEA-COMP:9677"/>
        <dbReference type="ChEBI" id="CHEBI:15377"/>
        <dbReference type="ChEBI" id="CHEBI:15378"/>
        <dbReference type="ChEBI" id="CHEBI:29985"/>
        <dbReference type="ChEBI" id="CHEBI:30616"/>
        <dbReference type="ChEBI" id="CHEBI:43474"/>
        <dbReference type="ChEBI" id="CHEBI:58359"/>
        <dbReference type="ChEBI" id="CHEBI:78515"/>
        <dbReference type="ChEBI" id="CHEBI:78516"/>
        <dbReference type="ChEBI" id="CHEBI:456216"/>
    </reaction>
</comment>
<comment type="subunit">
    <text evidence="1">Heterotrimer of A, B and C subunits.</text>
</comment>
<proteinExistence type="inferred from homology"/>
<dbReference type="GO" id="GO:0006412">
    <property type="term" value="P:translation"/>
    <property type="evidence" value="ECO:0007669"/>
    <property type="project" value="UniProtKB-UniRule"/>
</dbReference>
<comment type="caution">
    <text evidence="2">The sequence shown here is derived from an EMBL/GenBank/DDBJ whole genome shotgun (WGS) entry which is preliminary data.</text>
</comment>
<keyword evidence="3" id="KW-1185">Reference proteome</keyword>
<comment type="function">
    <text evidence="1">Allows the formation of correctly charged Asn-tRNA(Asn) or Gln-tRNA(Gln) through the transamidation of misacylated Asp-tRNA(Asn) or Glu-tRNA(Gln) in organisms which lack either or both of asparaginyl-tRNA or glutaminyl-tRNA synthetases. The reaction takes place in the presence of glutamine and ATP through an activated phospho-Asp-tRNA(Asn) or phospho-Glu-tRNA(Gln).</text>
</comment>
<dbReference type="Proteomes" id="UP000627715">
    <property type="component" value="Unassembled WGS sequence"/>
</dbReference>
<dbReference type="Gene3D" id="1.10.20.60">
    <property type="entry name" value="Glu-tRNAGln amidotransferase C subunit, N-terminal domain"/>
    <property type="match status" value="1"/>
</dbReference>
<dbReference type="EMBL" id="BMIY01000003">
    <property type="protein sequence ID" value="GGG52144.1"/>
    <property type="molecule type" value="Genomic_DNA"/>
</dbReference>
<keyword evidence="1" id="KW-0436">Ligase</keyword>
<gene>
    <name evidence="1 2" type="primary">gatC</name>
    <name evidence="2" type="ORF">GCM10011403_06650</name>
</gene>
<dbReference type="RefSeq" id="WP_068809794.1">
    <property type="nucleotide sequence ID" value="NZ_BMIY01000003.1"/>
</dbReference>
<dbReference type="EC" id="6.3.5.-" evidence="1"/>
<protein>
    <recommendedName>
        <fullName evidence="1">Aspartyl/glutamyl-tRNA(Asn/Gln) amidotransferase subunit C</fullName>
        <shortName evidence="1">Asp/Glu-ADT subunit C</shortName>
        <ecNumber evidence="1">6.3.5.-</ecNumber>
    </recommendedName>
</protein>
<dbReference type="OrthoDB" id="9794326at2"/>
<dbReference type="SUPFAM" id="SSF141000">
    <property type="entry name" value="Glu-tRNAGln amidotransferase C subunit"/>
    <property type="match status" value="1"/>
</dbReference>
<name>A0A917GMZ6_9GAMM</name>